<reference evidence="5" key="1">
    <citation type="submission" date="2021-04" db="EMBL/GenBank/DDBJ databases">
        <title>The complete genome sequence of Caulobacter sp. S6.</title>
        <authorList>
            <person name="Tang Y."/>
            <person name="Ouyang W."/>
            <person name="Liu Q."/>
            <person name="Huang B."/>
            <person name="Guo Z."/>
            <person name="Lei P."/>
        </authorList>
    </citation>
    <scope>NUCLEOTIDE SEQUENCE</scope>
    <source>
        <strain evidence="5">S6</strain>
    </source>
</reference>
<dbReference type="InterPro" id="IPR036921">
    <property type="entry name" value="PurM-like_N_sf"/>
</dbReference>
<comment type="caution">
    <text evidence="2">Lacks conserved residue(s) required for the propagation of feature annotation.</text>
</comment>
<evidence type="ECO:0000313" key="6">
    <source>
        <dbReference type="Proteomes" id="UP000676409"/>
    </source>
</evidence>
<feature type="binding site" evidence="2">
    <location>
        <position position="53"/>
    </location>
    <ligand>
        <name>Mg(2+)</name>
        <dbReference type="ChEBI" id="CHEBI:18420"/>
        <label>1</label>
    </ligand>
</feature>
<dbReference type="Pfam" id="PF02769">
    <property type="entry name" value="AIRS_C"/>
    <property type="match status" value="1"/>
</dbReference>
<feature type="domain" description="PurM-like C-terminal" evidence="4">
    <location>
        <begin position="159"/>
        <end position="318"/>
    </location>
</feature>
<feature type="binding site" evidence="2">
    <location>
        <position position="276"/>
    </location>
    <ligand>
        <name>substrate</name>
    </ligand>
</feature>
<feature type="binding site" evidence="2">
    <location>
        <position position="224"/>
    </location>
    <ligand>
        <name>Mg(2+)</name>
        <dbReference type="ChEBI" id="CHEBI:18420"/>
        <label>5</label>
    </ligand>
</feature>
<feature type="binding site" evidence="2">
    <location>
        <position position="81"/>
    </location>
    <ligand>
        <name>Mg(2+)</name>
        <dbReference type="ChEBI" id="CHEBI:18420"/>
        <label>3</label>
    </ligand>
</feature>
<feature type="binding site" evidence="2">
    <location>
        <position position="36"/>
    </location>
    <ligand>
        <name>Mg(2+)</name>
        <dbReference type="ChEBI" id="CHEBI:18420"/>
        <label>3</label>
    </ligand>
</feature>
<dbReference type="EC" id="2.7.4.16" evidence="2"/>
<evidence type="ECO:0000259" key="4">
    <source>
        <dbReference type="Pfam" id="PF02769"/>
    </source>
</evidence>
<gene>
    <name evidence="2 5" type="primary">thiL</name>
    <name evidence="5" type="ORF">KCG34_03575</name>
</gene>
<name>A0A975G0Q5_9CAUL</name>
<dbReference type="NCBIfam" id="TIGR01379">
    <property type="entry name" value="thiL"/>
    <property type="match status" value="1"/>
</dbReference>
<dbReference type="GO" id="GO:0000287">
    <property type="term" value="F:magnesium ion binding"/>
    <property type="evidence" value="ECO:0007669"/>
    <property type="project" value="UniProtKB-UniRule"/>
</dbReference>
<protein>
    <recommendedName>
        <fullName evidence="2">Thiamine-monophosphate kinase</fullName>
        <shortName evidence="2">TMP kinase</shortName>
        <shortName evidence="2">Thiamine-phosphate kinase</shortName>
        <ecNumber evidence="2">2.7.4.16</ecNumber>
    </recommendedName>
</protein>
<dbReference type="Gene3D" id="3.90.650.10">
    <property type="entry name" value="PurM-like C-terminal domain"/>
    <property type="match status" value="1"/>
</dbReference>
<feature type="binding site" evidence="2">
    <location>
        <position position="129"/>
    </location>
    <ligand>
        <name>Mg(2+)</name>
        <dbReference type="ChEBI" id="CHEBI:18420"/>
        <label>1</label>
    </ligand>
</feature>
<keyword evidence="2 5" id="KW-0418">Kinase</keyword>
<dbReference type="PANTHER" id="PTHR30270:SF0">
    <property type="entry name" value="THIAMINE-MONOPHOSPHATE KINASE"/>
    <property type="match status" value="1"/>
</dbReference>
<feature type="binding site" evidence="2">
    <location>
        <position position="81"/>
    </location>
    <ligand>
        <name>Mg(2+)</name>
        <dbReference type="ChEBI" id="CHEBI:18420"/>
        <label>2</label>
    </ligand>
</feature>
<feature type="binding site" evidence="2">
    <location>
        <position position="155"/>
    </location>
    <ligand>
        <name>ATP</name>
        <dbReference type="ChEBI" id="CHEBI:30616"/>
    </ligand>
</feature>
<dbReference type="GO" id="GO:0009030">
    <property type="term" value="F:thiamine-phosphate kinase activity"/>
    <property type="evidence" value="ECO:0007669"/>
    <property type="project" value="UniProtKB-UniRule"/>
</dbReference>
<evidence type="ECO:0000313" key="5">
    <source>
        <dbReference type="EMBL" id="QUD88978.1"/>
    </source>
</evidence>
<feature type="binding site" evidence="2">
    <location>
        <position position="53"/>
    </location>
    <ligand>
        <name>Mg(2+)</name>
        <dbReference type="ChEBI" id="CHEBI:18420"/>
        <label>2</label>
    </ligand>
</feature>
<evidence type="ECO:0000256" key="2">
    <source>
        <dbReference type="HAMAP-Rule" id="MF_02128"/>
    </source>
</evidence>
<proteinExistence type="inferred from homology"/>
<feature type="binding site" evidence="2">
    <location>
        <position position="223"/>
    </location>
    <ligand>
        <name>ATP</name>
        <dbReference type="ChEBI" id="CHEBI:30616"/>
    </ligand>
</feature>
<comment type="pathway">
    <text evidence="2">Cofactor biosynthesis; thiamine diphosphate biosynthesis; thiamine diphosphate from thiamine phosphate: step 1/1.</text>
</comment>
<feature type="binding site" evidence="2">
    <location>
        <position position="51"/>
    </location>
    <ligand>
        <name>Mg(2+)</name>
        <dbReference type="ChEBI" id="CHEBI:18420"/>
        <label>4</label>
    </ligand>
</feature>
<dbReference type="AlphaFoldDB" id="A0A975G0Q5"/>
<feature type="binding site" evidence="2">
    <location>
        <position position="60"/>
    </location>
    <ligand>
        <name>substrate</name>
    </ligand>
</feature>
<dbReference type="InterPro" id="IPR010918">
    <property type="entry name" value="PurM-like_C_dom"/>
</dbReference>
<dbReference type="GO" id="GO:0009229">
    <property type="term" value="P:thiamine diphosphate biosynthetic process"/>
    <property type="evidence" value="ECO:0007669"/>
    <property type="project" value="UniProtKB-UniRule"/>
</dbReference>
<dbReference type="HAMAP" id="MF_02128">
    <property type="entry name" value="TMP_kinase"/>
    <property type="match status" value="1"/>
</dbReference>
<dbReference type="Pfam" id="PF00586">
    <property type="entry name" value="AIRS"/>
    <property type="match status" value="1"/>
</dbReference>
<organism evidence="5 6">
    <name type="scientific">Phenylobacterium montanum</name>
    <dbReference type="NCBI Taxonomy" id="2823693"/>
    <lineage>
        <taxon>Bacteria</taxon>
        <taxon>Pseudomonadati</taxon>
        <taxon>Pseudomonadota</taxon>
        <taxon>Alphaproteobacteria</taxon>
        <taxon>Caulobacterales</taxon>
        <taxon>Caulobacteraceae</taxon>
        <taxon>Phenylobacterium</taxon>
    </lineage>
</organism>
<dbReference type="CDD" id="cd02194">
    <property type="entry name" value="ThiL"/>
    <property type="match status" value="1"/>
</dbReference>
<keyword evidence="2" id="KW-0067">ATP-binding</keyword>
<dbReference type="SUPFAM" id="SSF56042">
    <property type="entry name" value="PurM C-terminal domain-like"/>
    <property type="match status" value="1"/>
</dbReference>
<feature type="binding site" evidence="2">
    <location>
        <position position="36"/>
    </location>
    <ligand>
        <name>Mg(2+)</name>
        <dbReference type="ChEBI" id="CHEBI:18420"/>
        <label>4</label>
    </ligand>
</feature>
<comment type="catalytic activity">
    <reaction evidence="2">
        <text>thiamine phosphate + ATP = thiamine diphosphate + ADP</text>
        <dbReference type="Rhea" id="RHEA:15913"/>
        <dbReference type="ChEBI" id="CHEBI:30616"/>
        <dbReference type="ChEBI" id="CHEBI:37575"/>
        <dbReference type="ChEBI" id="CHEBI:58937"/>
        <dbReference type="ChEBI" id="CHEBI:456216"/>
        <dbReference type="EC" id="2.7.4.16"/>
    </reaction>
</comment>
<dbReference type="Gene3D" id="3.30.1330.10">
    <property type="entry name" value="PurM-like, N-terminal domain"/>
    <property type="match status" value="1"/>
</dbReference>
<dbReference type="PIRSF" id="PIRSF005303">
    <property type="entry name" value="Thiam_monoph_kin"/>
    <property type="match status" value="1"/>
</dbReference>
<keyword evidence="6" id="KW-1185">Reference proteome</keyword>
<keyword evidence="1 2" id="KW-0784">Thiamine biosynthesis</keyword>
<feature type="binding site" evidence="2">
    <location>
        <begin position="128"/>
        <end position="129"/>
    </location>
    <ligand>
        <name>ATP</name>
        <dbReference type="ChEBI" id="CHEBI:30616"/>
    </ligand>
</feature>
<dbReference type="GO" id="GO:0009228">
    <property type="term" value="P:thiamine biosynthetic process"/>
    <property type="evidence" value="ECO:0007669"/>
    <property type="project" value="UniProtKB-KW"/>
</dbReference>
<keyword evidence="2" id="KW-0460">Magnesium</keyword>
<dbReference type="EMBL" id="CP073078">
    <property type="protein sequence ID" value="QUD88978.1"/>
    <property type="molecule type" value="Genomic_DNA"/>
</dbReference>
<feature type="binding site" evidence="2">
    <location>
        <position position="331"/>
    </location>
    <ligand>
        <name>substrate</name>
    </ligand>
</feature>
<keyword evidence="2" id="KW-0479">Metal-binding</keyword>
<accession>A0A975G0Q5</accession>
<dbReference type="PANTHER" id="PTHR30270">
    <property type="entry name" value="THIAMINE-MONOPHOSPHATE KINASE"/>
    <property type="match status" value="1"/>
</dbReference>
<dbReference type="GO" id="GO:0005524">
    <property type="term" value="F:ATP binding"/>
    <property type="evidence" value="ECO:0007669"/>
    <property type="project" value="UniProtKB-UniRule"/>
</dbReference>
<dbReference type="InterPro" id="IPR036676">
    <property type="entry name" value="PurM-like_C_sf"/>
</dbReference>
<keyword evidence="2" id="KW-0547">Nucleotide-binding</keyword>
<comment type="miscellaneous">
    <text evidence="2">Reaction mechanism of ThiL seems to utilize a direct, inline transfer of the gamma-phosphate of ATP to TMP rather than a phosphorylated enzyme intermediate.</text>
</comment>
<dbReference type="SUPFAM" id="SSF55326">
    <property type="entry name" value="PurM N-terminal domain-like"/>
    <property type="match status" value="1"/>
</dbReference>
<feature type="domain" description="PurM-like N-terminal" evidence="3">
    <location>
        <begin position="35"/>
        <end position="147"/>
    </location>
</feature>
<comment type="function">
    <text evidence="2">Catalyzes the ATP-dependent phosphorylation of thiamine-monophosphate (TMP) to form thiamine-pyrophosphate (TPP), the active form of vitamin B1.</text>
</comment>
<keyword evidence="2 5" id="KW-0808">Transferase</keyword>
<dbReference type="InterPro" id="IPR006283">
    <property type="entry name" value="ThiL-like"/>
</dbReference>
<dbReference type="Proteomes" id="UP000676409">
    <property type="component" value="Chromosome"/>
</dbReference>
<sequence>MSGPDQNEGPVDEFDWIRRCLMPLAGAPEALGLLDDAAVVPSRPGFDLVITKDALVEGVHFLPDDPLDGVAGKLIRVNLSDLAAKGAEPYGYLLATAWPKGTGWAPREAFARGLAEDQQRFGLTLLGGDTVSTPGPFVVSLTLLGWVPQGGMVRRSGARPGDVVLVSGTIGDGWLGLKAAQGGLAELSTEDRAWLAGRYRKPEPRLALASALKGHATAAADVSDGLIADAGRIAIASDIAVELDLEHAPLSEPAARWLAGQGDRDAGLLALAAGGDDYEVVCTARESCADALVQAAAEAGVRLVRIGRVGAGQGVETRLNGRLVTPERAGYRHG</sequence>
<feature type="binding site" evidence="2">
    <location>
        <position position="81"/>
    </location>
    <ligand>
        <name>Mg(2+)</name>
        <dbReference type="ChEBI" id="CHEBI:18420"/>
        <label>4</label>
    </ligand>
</feature>
<dbReference type="InterPro" id="IPR016188">
    <property type="entry name" value="PurM-like_N"/>
</dbReference>
<evidence type="ECO:0000259" key="3">
    <source>
        <dbReference type="Pfam" id="PF00586"/>
    </source>
</evidence>
<evidence type="ECO:0000256" key="1">
    <source>
        <dbReference type="ARBA" id="ARBA00022977"/>
    </source>
</evidence>
<dbReference type="KEGG" id="caul:KCG34_03575"/>
<comment type="similarity">
    <text evidence="2">Belongs to the thiamine-monophosphate kinase family.</text>
</comment>
<feature type="binding site" evidence="2">
    <location>
        <position position="221"/>
    </location>
    <ligand>
        <name>Mg(2+)</name>
        <dbReference type="ChEBI" id="CHEBI:18420"/>
        <label>3</label>
    </ligand>
</feature>